<evidence type="ECO:0000256" key="1">
    <source>
        <dbReference type="SAM" id="Phobius"/>
    </source>
</evidence>
<dbReference type="AlphaFoldDB" id="A0A382KRR0"/>
<proteinExistence type="predicted"/>
<sequence length="45" mass="5103">MINNVNRTFTTTPLLVISGHLLNIFVMVYILAEGEGKQSKLLYIH</sequence>
<dbReference type="EMBL" id="UINC01081893">
    <property type="protein sequence ID" value="SVC26163.1"/>
    <property type="molecule type" value="Genomic_DNA"/>
</dbReference>
<protein>
    <submittedName>
        <fullName evidence="2">Uncharacterized protein</fullName>
    </submittedName>
</protein>
<gene>
    <name evidence="2" type="ORF">METZ01_LOCUS279017</name>
</gene>
<evidence type="ECO:0000313" key="2">
    <source>
        <dbReference type="EMBL" id="SVC26163.1"/>
    </source>
</evidence>
<organism evidence="2">
    <name type="scientific">marine metagenome</name>
    <dbReference type="NCBI Taxonomy" id="408172"/>
    <lineage>
        <taxon>unclassified sequences</taxon>
        <taxon>metagenomes</taxon>
        <taxon>ecological metagenomes</taxon>
    </lineage>
</organism>
<reference evidence="2" key="1">
    <citation type="submission" date="2018-05" db="EMBL/GenBank/DDBJ databases">
        <authorList>
            <person name="Lanie J.A."/>
            <person name="Ng W.-L."/>
            <person name="Kazmierczak K.M."/>
            <person name="Andrzejewski T.M."/>
            <person name="Davidsen T.M."/>
            <person name="Wayne K.J."/>
            <person name="Tettelin H."/>
            <person name="Glass J.I."/>
            <person name="Rusch D."/>
            <person name="Podicherti R."/>
            <person name="Tsui H.-C.T."/>
            <person name="Winkler M.E."/>
        </authorList>
    </citation>
    <scope>NUCLEOTIDE SEQUENCE</scope>
</reference>
<feature type="transmembrane region" description="Helical" evidence="1">
    <location>
        <begin position="12"/>
        <end position="32"/>
    </location>
</feature>
<keyword evidence="1" id="KW-0472">Membrane</keyword>
<accession>A0A382KRR0</accession>
<name>A0A382KRR0_9ZZZZ</name>
<keyword evidence="1" id="KW-0812">Transmembrane</keyword>
<keyword evidence="1" id="KW-1133">Transmembrane helix</keyword>